<dbReference type="OrthoDB" id="8117402at2759"/>
<reference evidence="8 9" key="1">
    <citation type="submission" date="2019-07" db="EMBL/GenBank/DDBJ databases">
        <title>Draft genome assembly of a fouling barnacle, Amphibalanus amphitrite (Darwin, 1854): The first reference genome for Thecostraca.</title>
        <authorList>
            <person name="Kim W."/>
        </authorList>
    </citation>
    <scope>NUCLEOTIDE SEQUENCE [LARGE SCALE GENOMIC DNA]</scope>
    <source>
        <strain evidence="8">SNU_AA5</strain>
        <tissue evidence="8">Soma without cirri and trophi</tissue>
    </source>
</reference>
<keyword evidence="1" id="KW-0479">Metal-binding</keyword>
<evidence type="ECO:0000256" key="3">
    <source>
        <dbReference type="ARBA" id="ARBA00022771"/>
    </source>
</evidence>
<dbReference type="InterPro" id="IPR013087">
    <property type="entry name" value="Znf_C2H2_type"/>
</dbReference>
<dbReference type="GO" id="GO:0008270">
    <property type="term" value="F:zinc ion binding"/>
    <property type="evidence" value="ECO:0007669"/>
    <property type="project" value="UniProtKB-KW"/>
</dbReference>
<feature type="domain" description="C2H2-type" evidence="7">
    <location>
        <begin position="488"/>
        <end position="515"/>
    </location>
</feature>
<proteinExistence type="predicted"/>
<keyword evidence="9" id="KW-1185">Reference proteome</keyword>
<dbReference type="PANTHER" id="PTHR24379:SF121">
    <property type="entry name" value="C2H2-TYPE DOMAIN-CONTAINING PROTEIN"/>
    <property type="match status" value="1"/>
</dbReference>
<feature type="domain" description="C2H2-type" evidence="7">
    <location>
        <begin position="432"/>
        <end position="460"/>
    </location>
</feature>
<dbReference type="Pfam" id="PF00096">
    <property type="entry name" value="zf-C2H2"/>
    <property type="match status" value="4"/>
</dbReference>
<evidence type="ECO:0000313" key="8">
    <source>
        <dbReference type="EMBL" id="KAF0291454.1"/>
    </source>
</evidence>
<evidence type="ECO:0000256" key="6">
    <source>
        <dbReference type="SAM" id="MobiDB-lite"/>
    </source>
</evidence>
<dbReference type="PROSITE" id="PS00028">
    <property type="entry name" value="ZINC_FINGER_C2H2_1"/>
    <property type="match status" value="6"/>
</dbReference>
<accession>A0A6A4VIU4</accession>
<feature type="domain" description="C2H2-type" evidence="7">
    <location>
        <begin position="460"/>
        <end position="487"/>
    </location>
</feature>
<sequence>MFAHLGVKVNSKNCNTEGFNTFPHPTTGEKVYVLLDVVHMMKLLRNLLGESKVLVLDNKQICWSYVQASVLNQLGLETTQPLFPGSEEHMFLCPGPTPSVAPPVAEDTAVAERDLSPPAEETEDDPDWSAPSDHEEEGEGEEEDGPEPPPAAVRRAARPAATEQAFVCTSAGCEQRSGVPRRFASEKSLRMHRVACHGEKMSSRRYHEYTCPLCGSVQKRPRELAAHIVTCQGRGEVAAPPAADGADPAAGADGSQFIMCRLCHLCFPTGDMLRAHSCQYGDAGGVIQELLGTGTLSISGAELATLRRFICYQCREEFRNQTIYRVHLQFCRPPPYACELCGVELPCGRRLVMHKMSEHSKSNRPMFFCRADGCGLSFRRNAALQKHMIQRHSNQPTGQPYGCDVCDKKFIKKIYLTHHKLRYHHDTLQRDFVCDVCGARLGSSSALTVHVRSVHARPEHTCHVCGKVFSRPDRLAIHAKIHTGVKPYKCTLCPKAFIQQCKLNDHLRRHRGERRFRCVMCDKVYAASHDLRSHLRRIHSVDMVNKTHTIQPVASLLRPLPPPEPEPEPEPEPAVQEPEGAEQQPEPPQHQQLSAVVPQTLQSVQLHSVQVTAPTPTLHVQDLSQLGGGLILIPAVDASGGTSFYPIINQ</sequence>
<dbReference type="SMART" id="SM00355">
    <property type="entry name" value="ZnF_C2H2"/>
    <property type="match status" value="10"/>
</dbReference>
<dbReference type="InterPro" id="IPR036236">
    <property type="entry name" value="Znf_C2H2_sf"/>
</dbReference>
<name>A0A6A4VIU4_AMPAM</name>
<feature type="domain" description="C2H2-type" evidence="7">
    <location>
        <begin position="401"/>
        <end position="424"/>
    </location>
</feature>
<evidence type="ECO:0000256" key="1">
    <source>
        <dbReference type="ARBA" id="ARBA00022723"/>
    </source>
</evidence>
<evidence type="ECO:0000313" key="9">
    <source>
        <dbReference type="Proteomes" id="UP000440578"/>
    </source>
</evidence>
<dbReference type="EMBL" id="VIIS01001879">
    <property type="protein sequence ID" value="KAF0291454.1"/>
    <property type="molecule type" value="Genomic_DNA"/>
</dbReference>
<feature type="compositionally biased region" description="Low complexity" evidence="6">
    <location>
        <begin position="573"/>
        <end position="592"/>
    </location>
</feature>
<dbReference type="PANTHER" id="PTHR24379">
    <property type="entry name" value="KRAB AND ZINC FINGER DOMAIN-CONTAINING"/>
    <property type="match status" value="1"/>
</dbReference>
<evidence type="ECO:0000259" key="7">
    <source>
        <dbReference type="PROSITE" id="PS50157"/>
    </source>
</evidence>
<keyword evidence="2" id="KW-0677">Repeat</keyword>
<dbReference type="GO" id="GO:0005634">
    <property type="term" value="C:nucleus"/>
    <property type="evidence" value="ECO:0007669"/>
    <property type="project" value="UniProtKB-ARBA"/>
</dbReference>
<dbReference type="FunFam" id="3.30.160.60:FF:000690">
    <property type="entry name" value="Zinc finger protein 354C"/>
    <property type="match status" value="1"/>
</dbReference>
<keyword evidence="3 5" id="KW-0863">Zinc-finger</keyword>
<comment type="caution">
    <text evidence="8">The sequence shown here is derived from an EMBL/GenBank/DDBJ whole genome shotgun (WGS) entry which is preliminary data.</text>
</comment>
<evidence type="ECO:0000256" key="2">
    <source>
        <dbReference type="ARBA" id="ARBA00022737"/>
    </source>
</evidence>
<dbReference type="Gene3D" id="3.30.160.60">
    <property type="entry name" value="Classic Zinc Finger"/>
    <property type="match status" value="5"/>
</dbReference>
<dbReference type="AlphaFoldDB" id="A0A6A4VIU4"/>
<dbReference type="GO" id="GO:0003682">
    <property type="term" value="F:chromatin binding"/>
    <property type="evidence" value="ECO:0007669"/>
    <property type="project" value="UniProtKB-ARBA"/>
</dbReference>
<dbReference type="PROSITE" id="PS50157">
    <property type="entry name" value="ZINC_FINGER_C2H2_2"/>
    <property type="match status" value="6"/>
</dbReference>
<gene>
    <name evidence="8" type="primary">Mynn</name>
    <name evidence="8" type="ORF">FJT64_010416</name>
</gene>
<keyword evidence="4" id="KW-0862">Zinc</keyword>
<dbReference type="Pfam" id="PF13912">
    <property type="entry name" value="zf-C2H2_6"/>
    <property type="match status" value="1"/>
</dbReference>
<feature type="domain" description="C2H2-type" evidence="7">
    <location>
        <begin position="367"/>
        <end position="397"/>
    </location>
</feature>
<dbReference type="SUPFAM" id="SSF57667">
    <property type="entry name" value="beta-beta-alpha zinc fingers"/>
    <property type="match status" value="4"/>
</dbReference>
<evidence type="ECO:0000256" key="5">
    <source>
        <dbReference type="PROSITE-ProRule" id="PRU00042"/>
    </source>
</evidence>
<feature type="region of interest" description="Disordered" evidence="6">
    <location>
        <begin position="93"/>
        <end position="158"/>
    </location>
</feature>
<feature type="region of interest" description="Disordered" evidence="6">
    <location>
        <begin position="554"/>
        <end position="594"/>
    </location>
</feature>
<protein>
    <submittedName>
        <fullName evidence="8">Myoneurin</fullName>
    </submittedName>
</protein>
<organism evidence="8 9">
    <name type="scientific">Amphibalanus amphitrite</name>
    <name type="common">Striped barnacle</name>
    <name type="synonym">Balanus amphitrite</name>
    <dbReference type="NCBI Taxonomy" id="1232801"/>
    <lineage>
        <taxon>Eukaryota</taxon>
        <taxon>Metazoa</taxon>
        <taxon>Ecdysozoa</taxon>
        <taxon>Arthropoda</taxon>
        <taxon>Crustacea</taxon>
        <taxon>Multicrustacea</taxon>
        <taxon>Cirripedia</taxon>
        <taxon>Thoracica</taxon>
        <taxon>Thoracicalcarea</taxon>
        <taxon>Balanomorpha</taxon>
        <taxon>Balanoidea</taxon>
        <taxon>Balanidae</taxon>
        <taxon>Amphibalaninae</taxon>
        <taxon>Amphibalanus</taxon>
    </lineage>
</organism>
<feature type="compositionally biased region" description="Acidic residues" evidence="6">
    <location>
        <begin position="134"/>
        <end position="146"/>
    </location>
</feature>
<dbReference type="FunFam" id="3.30.160.60:FF:000340">
    <property type="entry name" value="zinc finger protein 473 isoform X1"/>
    <property type="match status" value="1"/>
</dbReference>
<dbReference type="Proteomes" id="UP000440578">
    <property type="component" value="Unassembled WGS sequence"/>
</dbReference>
<evidence type="ECO:0000256" key="4">
    <source>
        <dbReference type="ARBA" id="ARBA00022833"/>
    </source>
</evidence>
<feature type="domain" description="C2H2-type" evidence="7">
    <location>
        <begin position="516"/>
        <end position="544"/>
    </location>
</feature>